<dbReference type="EMBL" id="BPLQ01014670">
    <property type="protein sequence ID" value="GIY81933.1"/>
    <property type="molecule type" value="Genomic_DNA"/>
</dbReference>
<dbReference type="AlphaFoldDB" id="A0AAV4WK45"/>
<proteinExistence type="predicted"/>
<comment type="caution">
    <text evidence="1">The sequence shown here is derived from an EMBL/GenBank/DDBJ whole genome shotgun (WGS) entry which is preliminary data.</text>
</comment>
<dbReference type="Proteomes" id="UP001054837">
    <property type="component" value="Unassembled WGS sequence"/>
</dbReference>
<sequence length="97" mass="11115">MRCTVNASQSVYFKEPAVEQQKLEERENAFLESLSRCTSDALKKELGSSVKTLQMLPLRDLAIKMGRMQCNNCSSWEPWISKSAACLPRLNPWYLKT</sequence>
<protein>
    <submittedName>
        <fullName evidence="1">Uncharacterized protein</fullName>
    </submittedName>
</protein>
<organism evidence="1 2">
    <name type="scientific">Caerostris darwini</name>
    <dbReference type="NCBI Taxonomy" id="1538125"/>
    <lineage>
        <taxon>Eukaryota</taxon>
        <taxon>Metazoa</taxon>
        <taxon>Ecdysozoa</taxon>
        <taxon>Arthropoda</taxon>
        <taxon>Chelicerata</taxon>
        <taxon>Arachnida</taxon>
        <taxon>Araneae</taxon>
        <taxon>Araneomorphae</taxon>
        <taxon>Entelegynae</taxon>
        <taxon>Araneoidea</taxon>
        <taxon>Araneidae</taxon>
        <taxon>Caerostris</taxon>
    </lineage>
</organism>
<evidence type="ECO:0000313" key="1">
    <source>
        <dbReference type="EMBL" id="GIY81933.1"/>
    </source>
</evidence>
<gene>
    <name evidence="1" type="ORF">CDAR_43521</name>
</gene>
<accession>A0AAV4WK45</accession>
<name>A0AAV4WK45_9ARAC</name>
<evidence type="ECO:0000313" key="2">
    <source>
        <dbReference type="Proteomes" id="UP001054837"/>
    </source>
</evidence>
<reference evidence="1 2" key="1">
    <citation type="submission" date="2021-06" db="EMBL/GenBank/DDBJ databases">
        <title>Caerostris darwini draft genome.</title>
        <authorList>
            <person name="Kono N."/>
            <person name="Arakawa K."/>
        </authorList>
    </citation>
    <scope>NUCLEOTIDE SEQUENCE [LARGE SCALE GENOMIC DNA]</scope>
</reference>
<keyword evidence="2" id="KW-1185">Reference proteome</keyword>